<accession>A0ABV6DZL2</accession>
<evidence type="ECO:0000313" key="5">
    <source>
        <dbReference type="Proteomes" id="UP001589698"/>
    </source>
</evidence>
<dbReference type="PROSITE" id="PS50110">
    <property type="entry name" value="RESPONSE_REGULATORY"/>
    <property type="match status" value="1"/>
</dbReference>
<feature type="domain" description="Response regulatory" evidence="3">
    <location>
        <begin position="3"/>
        <end position="119"/>
    </location>
</feature>
<dbReference type="EMBL" id="JBHLXH010000001">
    <property type="protein sequence ID" value="MFC0222172.1"/>
    <property type="molecule type" value="Genomic_DNA"/>
</dbReference>
<keyword evidence="5" id="KW-1185">Reference proteome</keyword>
<evidence type="ECO:0000256" key="2">
    <source>
        <dbReference type="PROSITE-ProRule" id="PRU00169"/>
    </source>
</evidence>
<dbReference type="Gene3D" id="3.40.50.2300">
    <property type="match status" value="1"/>
</dbReference>
<dbReference type="InterPro" id="IPR011006">
    <property type="entry name" value="CheY-like_superfamily"/>
</dbReference>
<evidence type="ECO:0000256" key="1">
    <source>
        <dbReference type="ARBA" id="ARBA00022553"/>
    </source>
</evidence>
<evidence type="ECO:0000259" key="3">
    <source>
        <dbReference type="PROSITE" id="PS50110"/>
    </source>
</evidence>
<dbReference type="PANTHER" id="PTHR44591:SF3">
    <property type="entry name" value="RESPONSE REGULATORY DOMAIN-CONTAINING PROTEIN"/>
    <property type="match status" value="1"/>
</dbReference>
<protein>
    <submittedName>
        <fullName evidence="4">Response regulator transcription factor</fullName>
    </submittedName>
</protein>
<feature type="modified residue" description="4-aspartylphosphate" evidence="2">
    <location>
        <position position="52"/>
    </location>
</feature>
<organism evidence="4 5">
    <name type="scientific">Nocardioides zeicaulis</name>
    <dbReference type="NCBI Taxonomy" id="1776857"/>
    <lineage>
        <taxon>Bacteria</taxon>
        <taxon>Bacillati</taxon>
        <taxon>Actinomycetota</taxon>
        <taxon>Actinomycetes</taxon>
        <taxon>Propionibacteriales</taxon>
        <taxon>Nocardioidaceae</taxon>
        <taxon>Nocardioides</taxon>
    </lineage>
</organism>
<name>A0ABV6DZL2_9ACTN</name>
<dbReference type="Pfam" id="PF00072">
    <property type="entry name" value="Response_reg"/>
    <property type="match status" value="1"/>
</dbReference>
<dbReference type="SUPFAM" id="SSF52172">
    <property type="entry name" value="CheY-like"/>
    <property type="match status" value="1"/>
</dbReference>
<dbReference type="InterPro" id="IPR050595">
    <property type="entry name" value="Bact_response_regulator"/>
</dbReference>
<dbReference type="Proteomes" id="UP001589698">
    <property type="component" value="Unassembled WGS sequence"/>
</dbReference>
<dbReference type="InterPro" id="IPR001789">
    <property type="entry name" value="Sig_transdc_resp-reg_receiver"/>
</dbReference>
<sequence>MAHLFVVDDDDDHRDFLTMHFRHVGHDVVALADPVAAIELAPVLPLDLLVLDWVMPGTGGGEVCRALRAVPWLRELPILVLTAQWTVETRAEAMMAGASAVVAKPFALTELSERVSELLPRSDQPA</sequence>
<dbReference type="RefSeq" id="WP_378517831.1">
    <property type="nucleotide sequence ID" value="NZ_CBCSDI010000010.1"/>
</dbReference>
<reference evidence="4 5" key="1">
    <citation type="submission" date="2024-09" db="EMBL/GenBank/DDBJ databases">
        <authorList>
            <person name="Sun Q."/>
            <person name="Mori K."/>
        </authorList>
    </citation>
    <scope>NUCLEOTIDE SEQUENCE [LARGE SCALE GENOMIC DNA]</scope>
    <source>
        <strain evidence="4 5">CCM 8654</strain>
    </source>
</reference>
<gene>
    <name evidence="4" type="ORF">ACFFJG_06735</name>
</gene>
<keyword evidence="1 2" id="KW-0597">Phosphoprotein</keyword>
<proteinExistence type="predicted"/>
<comment type="caution">
    <text evidence="4">The sequence shown here is derived from an EMBL/GenBank/DDBJ whole genome shotgun (WGS) entry which is preliminary data.</text>
</comment>
<dbReference type="SMART" id="SM00448">
    <property type="entry name" value="REC"/>
    <property type="match status" value="1"/>
</dbReference>
<evidence type="ECO:0000313" key="4">
    <source>
        <dbReference type="EMBL" id="MFC0222172.1"/>
    </source>
</evidence>
<dbReference type="PANTHER" id="PTHR44591">
    <property type="entry name" value="STRESS RESPONSE REGULATOR PROTEIN 1"/>
    <property type="match status" value="1"/>
</dbReference>